<dbReference type="EC" id="3.1.-.-" evidence="8"/>
<dbReference type="Proteomes" id="UP000674425">
    <property type="component" value="Unassembled WGS sequence"/>
</dbReference>
<evidence type="ECO:0000313" key="11">
    <source>
        <dbReference type="Proteomes" id="UP000674425"/>
    </source>
</evidence>
<evidence type="ECO:0000256" key="5">
    <source>
        <dbReference type="ARBA" id="ARBA00022801"/>
    </source>
</evidence>
<comment type="cofactor">
    <cofactor evidence="1 8">
        <name>Mg(2+)</name>
        <dbReference type="ChEBI" id="CHEBI:18420"/>
    </cofactor>
</comment>
<accession>A0ABM8T8U0</accession>
<keyword evidence="4 8" id="KW-0479">Metal-binding</keyword>
<evidence type="ECO:0000256" key="8">
    <source>
        <dbReference type="HAMAP-Rule" id="MF_00265"/>
    </source>
</evidence>
<feature type="binding site" evidence="8">
    <location>
        <position position="110"/>
    </location>
    <ligand>
        <name>Mg(2+)</name>
        <dbReference type="ChEBI" id="CHEBI:18420"/>
    </ligand>
</feature>
<gene>
    <name evidence="10" type="primary">fitB_1</name>
    <name evidence="8" type="synonym">vapC</name>
    <name evidence="10" type="ORF">R69658_08117</name>
</gene>
<keyword evidence="5 8" id="KW-0378">Hydrolase</keyword>
<evidence type="ECO:0000313" key="10">
    <source>
        <dbReference type="EMBL" id="CAE6870294.1"/>
    </source>
</evidence>
<dbReference type="EMBL" id="CAJNAU010000258">
    <property type="protein sequence ID" value="CAE6870294.1"/>
    <property type="molecule type" value="Genomic_DNA"/>
</dbReference>
<comment type="function">
    <text evidence="8">Toxic component of a toxin-antitoxin (TA) system. An RNase.</text>
</comment>
<dbReference type="InterPro" id="IPR029060">
    <property type="entry name" value="PIN-like_dom_sf"/>
</dbReference>
<feature type="binding site" evidence="8">
    <location>
        <position position="11"/>
    </location>
    <ligand>
        <name>Mg(2+)</name>
        <dbReference type="ChEBI" id="CHEBI:18420"/>
    </ligand>
</feature>
<organism evidence="10 11">
    <name type="scientific">Paraburkholderia aspalathi</name>
    <dbReference type="NCBI Taxonomy" id="1324617"/>
    <lineage>
        <taxon>Bacteria</taxon>
        <taxon>Pseudomonadati</taxon>
        <taxon>Pseudomonadota</taxon>
        <taxon>Betaproteobacteria</taxon>
        <taxon>Burkholderiales</taxon>
        <taxon>Burkholderiaceae</taxon>
        <taxon>Paraburkholderia</taxon>
    </lineage>
</organism>
<dbReference type="GO" id="GO:0016787">
    <property type="term" value="F:hydrolase activity"/>
    <property type="evidence" value="ECO:0007669"/>
    <property type="project" value="UniProtKB-KW"/>
</dbReference>
<comment type="caution">
    <text evidence="10">The sequence shown here is derived from an EMBL/GenBank/DDBJ whole genome shotgun (WGS) entry which is preliminary data.</text>
</comment>
<reference evidence="10 11" key="1">
    <citation type="submission" date="2021-02" db="EMBL/GenBank/DDBJ databases">
        <authorList>
            <person name="Vanwijnsberghe S."/>
        </authorList>
    </citation>
    <scope>NUCLEOTIDE SEQUENCE [LARGE SCALE GENOMIC DNA]</scope>
    <source>
        <strain evidence="10 11">R-69658</strain>
    </source>
</reference>
<dbReference type="InterPro" id="IPR050556">
    <property type="entry name" value="Type_II_TA_system_RNase"/>
</dbReference>
<evidence type="ECO:0000256" key="4">
    <source>
        <dbReference type="ARBA" id="ARBA00022723"/>
    </source>
</evidence>
<evidence type="ECO:0000259" key="9">
    <source>
        <dbReference type="Pfam" id="PF01850"/>
    </source>
</evidence>
<comment type="similarity">
    <text evidence="7 8">Belongs to the PINc/VapC protein family.</text>
</comment>
<dbReference type="PANTHER" id="PTHR33653">
    <property type="entry name" value="RIBONUCLEASE VAPC2"/>
    <property type="match status" value="1"/>
</dbReference>
<name>A0ABM8T8U0_9BURK</name>
<dbReference type="SUPFAM" id="SSF88723">
    <property type="entry name" value="PIN domain-like"/>
    <property type="match status" value="1"/>
</dbReference>
<dbReference type="Pfam" id="PF01850">
    <property type="entry name" value="PIN"/>
    <property type="match status" value="1"/>
</dbReference>
<evidence type="ECO:0000256" key="3">
    <source>
        <dbReference type="ARBA" id="ARBA00022722"/>
    </source>
</evidence>
<dbReference type="PANTHER" id="PTHR33653:SF1">
    <property type="entry name" value="RIBONUCLEASE VAPC2"/>
    <property type="match status" value="1"/>
</dbReference>
<protein>
    <recommendedName>
        <fullName evidence="8">Ribonuclease VapC</fullName>
        <shortName evidence="8">RNase VapC</shortName>
        <ecNumber evidence="8">3.1.-.-</ecNumber>
    </recommendedName>
    <alternativeName>
        <fullName evidence="8">Toxin VapC</fullName>
    </alternativeName>
</protein>
<dbReference type="InterPro" id="IPR002716">
    <property type="entry name" value="PIN_dom"/>
</dbReference>
<evidence type="ECO:0000256" key="2">
    <source>
        <dbReference type="ARBA" id="ARBA00022649"/>
    </source>
</evidence>
<keyword evidence="3 8" id="KW-0540">Nuclease</keyword>
<proteinExistence type="inferred from homology"/>
<sequence>MTARRRVYLVDTNVISEVRKRDRANKGVRAFFRQAMREDSDIYLSVVTVAELRRGVELIRHRGDMQQATILETWLGAIMADYAQNVLSVDEEIGQLWGRLRVPHPEHALDKLIAATALIHDLTVVTRNVDDFAGTGVRLLNPFD</sequence>
<dbReference type="CDD" id="cd18746">
    <property type="entry name" value="PIN_VapC4-5_FitB-like"/>
    <property type="match status" value="1"/>
</dbReference>
<keyword evidence="11" id="KW-1185">Reference proteome</keyword>
<keyword evidence="2 8" id="KW-1277">Toxin-antitoxin system</keyword>
<dbReference type="HAMAP" id="MF_00265">
    <property type="entry name" value="VapC_Nob1"/>
    <property type="match status" value="1"/>
</dbReference>
<feature type="domain" description="PIN" evidence="9">
    <location>
        <begin position="8"/>
        <end position="132"/>
    </location>
</feature>
<keyword evidence="6 8" id="KW-0460">Magnesium</keyword>
<evidence type="ECO:0000256" key="6">
    <source>
        <dbReference type="ARBA" id="ARBA00022842"/>
    </source>
</evidence>
<dbReference type="InterPro" id="IPR022907">
    <property type="entry name" value="VapC_family"/>
</dbReference>
<evidence type="ECO:0000256" key="1">
    <source>
        <dbReference type="ARBA" id="ARBA00001946"/>
    </source>
</evidence>
<dbReference type="Gene3D" id="3.40.50.1010">
    <property type="entry name" value="5'-nuclease"/>
    <property type="match status" value="1"/>
</dbReference>
<evidence type="ECO:0000256" key="7">
    <source>
        <dbReference type="ARBA" id="ARBA00038093"/>
    </source>
</evidence>
<keyword evidence="8" id="KW-0800">Toxin</keyword>